<dbReference type="InterPro" id="IPR003607">
    <property type="entry name" value="HD/PDEase_dom"/>
</dbReference>
<evidence type="ECO:0000256" key="1">
    <source>
        <dbReference type="SAM" id="Coils"/>
    </source>
</evidence>
<dbReference type="SMART" id="SM00471">
    <property type="entry name" value="HDc"/>
    <property type="match status" value="1"/>
</dbReference>
<feature type="domain" description="HD-GYP" evidence="2">
    <location>
        <begin position="151"/>
        <end position="346"/>
    </location>
</feature>
<dbReference type="EMBL" id="CP034464">
    <property type="protein sequence ID" value="AZP12503.1"/>
    <property type="molecule type" value="Genomic_DNA"/>
</dbReference>
<dbReference type="Pfam" id="PF11871">
    <property type="entry name" value="DUF3391"/>
    <property type="match status" value="1"/>
</dbReference>
<keyword evidence="4" id="KW-1185">Reference proteome</keyword>
<dbReference type="CDD" id="cd00077">
    <property type="entry name" value="HDc"/>
    <property type="match status" value="1"/>
</dbReference>
<dbReference type="SUPFAM" id="SSF109604">
    <property type="entry name" value="HD-domain/PDEase-like"/>
    <property type="match status" value="1"/>
</dbReference>
<dbReference type="Gene3D" id="1.10.3210.10">
    <property type="entry name" value="Hypothetical protein af1432"/>
    <property type="match status" value="1"/>
</dbReference>
<dbReference type="GO" id="GO:0008081">
    <property type="term" value="F:phosphoric diester hydrolase activity"/>
    <property type="evidence" value="ECO:0007669"/>
    <property type="project" value="UniProtKB-ARBA"/>
</dbReference>
<evidence type="ECO:0000313" key="4">
    <source>
        <dbReference type="Proteomes" id="UP000275663"/>
    </source>
</evidence>
<dbReference type="RefSeq" id="WP_126127883.1">
    <property type="nucleotide sequence ID" value="NZ_CP034464.1"/>
</dbReference>
<keyword evidence="1" id="KW-0175">Coiled coil</keyword>
<dbReference type="PANTHER" id="PTHR43155">
    <property type="entry name" value="CYCLIC DI-GMP PHOSPHODIESTERASE PA4108-RELATED"/>
    <property type="match status" value="1"/>
</dbReference>
<dbReference type="InterPro" id="IPR021812">
    <property type="entry name" value="DUF3391"/>
</dbReference>
<reference evidence="3 4" key="1">
    <citation type="journal article" date="2011" name="Int. J. Syst. Evol. Microbiol.">
        <title>Description of Undibacterium oligocarboniphilum sp. nov., isolated from purified water, and Undibacterium pigrum strain CCUG 49012 as the type strain of Undibacterium parvum sp. nov., and emended descriptions of the genus Undibacterium and the species Undibacterium pigrum.</title>
        <authorList>
            <person name="Eder W."/>
            <person name="Wanner G."/>
            <person name="Ludwig W."/>
            <person name="Busse H.J."/>
            <person name="Ziemke-Kageler F."/>
            <person name="Lang E."/>
        </authorList>
    </citation>
    <scope>NUCLEOTIDE SEQUENCE [LARGE SCALE GENOMIC DNA]</scope>
    <source>
        <strain evidence="3 4">DSM 23061</strain>
    </source>
</reference>
<dbReference type="OrthoDB" id="9764808at2"/>
<proteinExistence type="predicted"/>
<evidence type="ECO:0000313" key="3">
    <source>
        <dbReference type="EMBL" id="AZP12503.1"/>
    </source>
</evidence>
<gene>
    <name evidence="3" type="ORF">EJN92_11105</name>
</gene>
<organism evidence="3 4">
    <name type="scientific">Undibacterium parvum</name>
    <dbReference type="NCBI Taxonomy" id="401471"/>
    <lineage>
        <taxon>Bacteria</taxon>
        <taxon>Pseudomonadati</taxon>
        <taxon>Pseudomonadota</taxon>
        <taxon>Betaproteobacteria</taxon>
        <taxon>Burkholderiales</taxon>
        <taxon>Oxalobacteraceae</taxon>
        <taxon>Undibacterium</taxon>
    </lineage>
</organism>
<protein>
    <submittedName>
        <fullName evidence="3">HD-GYP domain-containing protein</fullName>
    </submittedName>
</protein>
<dbReference type="KEGG" id="upv:EJN92_11105"/>
<dbReference type="NCBIfam" id="TIGR00277">
    <property type="entry name" value="HDIG"/>
    <property type="match status" value="1"/>
</dbReference>
<dbReference type="InterPro" id="IPR037522">
    <property type="entry name" value="HD_GYP_dom"/>
</dbReference>
<dbReference type="PANTHER" id="PTHR43155:SF2">
    <property type="entry name" value="CYCLIC DI-GMP PHOSPHODIESTERASE PA4108"/>
    <property type="match status" value="1"/>
</dbReference>
<evidence type="ECO:0000259" key="2">
    <source>
        <dbReference type="PROSITE" id="PS51832"/>
    </source>
</evidence>
<name>A0A3Q9BR87_9BURK</name>
<feature type="coiled-coil region" evidence="1">
    <location>
        <begin position="86"/>
        <end position="113"/>
    </location>
</feature>
<sequence>MTTVPITTSIDLDQLCIGLYVHLDLAWLEHSFARNSFKIKNQAQIAALQQLGLSSIRIEAARSDCPPLAKSITSELAPPSTELSPSAEEIALIESKKNRVEKLNEERAAIARCEKEFIKTAAAFKNIASKLFSRPQDACQDADHLIGQMQAALVDDMSVAIHVMNDKVAGEDAYYHSLNVSVLAMILGKELALPAEDIKALGIGCLFHDIGKIEIPDRIVNKHSELSRAEQNLLQQHCQYGVTIAEKMGLSKAAREIILQHHEYADGSGYPQQLRLERIARLARIACIINAYDKLCNHPNPAESLTPYEALAYMFKQQRKLYDPAILNMFIRCMGVYPPGTLVELSDGTPGMVVSNSAGMPLRPSVLIYDPSVPKDEAIILNLSEEPELSIRASLKAKQLQPEVYAYLSPRQRMSYFFESSKSTSRKN</sequence>
<dbReference type="InterPro" id="IPR006675">
    <property type="entry name" value="HDIG_dom"/>
</dbReference>
<accession>A0A3Q9BR87</accession>
<dbReference type="Pfam" id="PF13487">
    <property type="entry name" value="HD_5"/>
    <property type="match status" value="1"/>
</dbReference>
<dbReference type="AlphaFoldDB" id="A0A3Q9BR87"/>
<dbReference type="Proteomes" id="UP000275663">
    <property type="component" value="Chromosome"/>
</dbReference>
<dbReference type="PROSITE" id="PS51832">
    <property type="entry name" value="HD_GYP"/>
    <property type="match status" value="1"/>
</dbReference>